<accession>A0A6A1WIF1</accession>
<feature type="compositionally biased region" description="Basic and acidic residues" evidence="1">
    <location>
        <begin position="83"/>
        <end position="93"/>
    </location>
</feature>
<feature type="transmembrane region" description="Helical" evidence="2">
    <location>
        <begin position="130"/>
        <end position="152"/>
    </location>
</feature>
<keyword evidence="5" id="KW-1185">Reference proteome</keyword>
<feature type="region of interest" description="Disordered" evidence="1">
    <location>
        <begin position="28"/>
        <end position="95"/>
    </location>
</feature>
<feature type="chain" id="PRO_5025597406" evidence="3">
    <location>
        <begin position="22"/>
        <end position="164"/>
    </location>
</feature>
<evidence type="ECO:0000256" key="3">
    <source>
        <dbReference type="SAM" id="SignalP"/>
    </source>
</evidence>
<dbReference type="Proteomes" id="UP000516437">
    <property type="component" value="Chromosome 2"/>
</dbReference>
<feature type="compositionally biased region" description="Low complexity" evidence="1">
    <location>
        <begin position="31"/>
        <end position="44"/>
    </location>
</feature>
<feature type="signal peptide" evidence="3">
    <location>
        <begin position="1"/>
        <end position="21"/>
    </location>
</feature>
<evidence type="ECO:0000256" key="2">
    <source>
        <dbReference type="SAM" id="Phobius"/>
    </source>
</evidence>
<proteinExistence type="predicted"/>
<keyword evidence="3" id="KW-0732">Signal</keyword>
<organism evidence="4 5">
    <name type="scientific">Morella rubra</name>
    <name type="common">Chinese bayberry</name>
    <dbReference type="NCBI Taxonomy" id="262757"/>
    <lineage>
        <taxon>Eukaryota</taxon>
        <taxon>Viridiplantae</taxon>
        <taxon>Streptophyta</taxon>
        <taxon>Embryophyta</taxon>
        <taxon>Tracheophyta</taxon>
        <taxon>Spermatophyta</taxon>
        <taxon>Magnoliopsida</taxon>
        <taxon>eudicotyledons</taxon>
        <taxon>Gunneridae</taxon>
        <taxon>Pentapetalae</taxon>
        <taxon>rosids</taxon>
        <taxon>fabids</taxon>
        <taxon>Fagales</taxon>
        <taxon>Myricaceae</taxon>
        <taxon>Morella</taxon>
    </lineage>
</organism>
<keyword evidence="2" id="KW-1133">Transmembrane helix</keyword>
<comment type="caution">
    <text evidence="4">The sequence shown here is derived from an EMBL/GenBank/DDBJ whole genome shotgun (WGS) entry which is preliminary data.</text>
</comment>
<keyword evidence="2" id="KW-0472">Membrane</keyword>
<dbReference type="EMBL" id="RXIC02000020">
    <property type="protein sequence ID" value="KAB1224216.1"/>
    <property type="molecule type" value="Genomic_DNA"/>
</dbReference>
<gene>
    <name evidence="4" type="ORF">CJ030_MR2G013758</name>
</gene>
<evidence type="ECO:0000256" key="1">
    <source>
        <dbReference type="SAM" id="MobiDB-lite"/>
    </source>
</evidence>
<dbReference type="PANTHER" id="PTHR34558">
    <property type="entry name" value="EXPRESSED PROTEIN"/>
    <property type="match status" value="1"/>
</dbReference>
<dbReference type="PANTHER" id="PTHR34558:SF9">
    <property type="entry name" value="F3L24.15 PROTEIN"/>
    <property type="match status" value="1"/>
</dbReference>
<dbReference type="AlphaFoldDB" id="A0A6A1WIF1"/>
<reference evidence="4 5" key="1">
    <citation type="journal article" date="2019" name="Plant Biotechnol. J.">
        <title>The red bayberry genome and genetic basis of sex determination.</title>
        <authorList>
            <person name="Jia H.M."/>
            <person name="Jia H.J."/>
            <person name="Cai Q.L."/>
            <person name="Wang Y."/>
            <person name="Zhao H.B."/>
            <person name="Yang W.F."/>
            <person name="Wang G.Y."/>
            <person name="Li Y.H."/>
            <person name="Zhan D.L."/>
            <person name="Shen Y.T."/>
            <person name="Niu Q.F."/>
            <person name="Chang L."/>
            <person name="Qiu J."/>
            <person name="Zhao L."/>
            <person name="Xie H.B."/>
            <person name="Fu W.Y."/>
            <person name="Jin J."/>
            <person name="Li X.W."/>
            <person name="Jiao Y."/>
            <person name="Zhou C.C."/>
            <person name="Tu T."/>
            <person name="Chai C.Y."/>
            <person name="Gao J.L."/>
            <person name="Fan L.J."/>
            <person name="van de Weg E."/>
            <person name="Wang J.Y."/>
            <person name="Gao Z.S."/>
        </authorList>
    </citation>
    <scope>NUCLEOTIDE SEQUENCE [LARGE SCALE GENOMIC DNA]</scope>
    <source>
        <tissue evidence="4">Leaves</tissue>
    </source>
</reference>
<name>A0A6A1WIF1_9ROSI</name>
<evidence type="ECO:0000313" key="5">
    <source>
        <dbReference type="Proteomes" id="UP000516437"/>
    </source>
</evidence>
<keyword evidence="2" id="KW-0812">Transmembrane</keyword>
<dbReference type="OrthoDB" id="686454at2759"/>
<sequence>MAQFLLLRLILAGVFVALAMAGENAQSTIQPNAAPSSNPSAPSPINTGGTLYRAEEPAIRKLGKHQPEVKESYSAPDLSPTEAPEKMFSRKDTSSSIEIAPIEPNDEEKGSNRWQGILLRKHHHSIDKSIAGGGVILGGLATTFSVAVFCYIRATGRHKAETVP</sequence>
<feature type="compositionally biased region" description="Basic and acidic residues" evidence="1">
    <location>
        <begin position="53"/>
        <end position="71"/>
    </location>
</feature>
<evidence type="ECO:0000313" key="4">
    <source>
        <dbReference type="EMBL" id="KAB1224216.1"/>
    </source>
</evidence>
<protein>
    <submittedName>
        <fullName evidence="4">Uncharacterized protein</fullName>
    </submittedName>
</protein>